<dbReference type="AlphaFoldDB" id="A0A419DCR2"/>
<dbReference type="Proteomes" id="UP000285655">
    <property type="component" value="Unassembled WGS sequence"/>
</dbReference>
<name>A0A419DCR2_9BACT</name>
<organism evidence="1 2">
    <name type="scientific">candidate division WS5 bacterium</name>
    <dbReference type="NCBI Taxonomy" id="2093353"/>
    <lineage>
        <taxon>Bacteria</taxon>
        <taxon>candidate division WS5</taxon>
    </lineage>
</organism>
<evidence type="ECO:0000313" key="1">
    <source>
        <dbReference type="EMBL" id="RJO60929.1"/>
    </source>
</evidence>
<reference evidence="1 2" key="1">
    <citation type="journal article" date="2017" name="ISME J.">
        <title>Energy and carbon metabolisms in a deep terrestrial subsurface fluid microbial community.</title>
        <authorList>
            <person name="Momper L."/>
            <person name="Jungbluth S.P."/>
            <person name="Lee M.D."/>
            <person name="Amend J.P."/>
        </authorList>
    </citation>
    <scope>NUCLEOTIDE SEQUENCE [LARGE SCALE GENOMIC DNA]</scope>
    <source>
        <strain evidence="1">SURF_29</strain>
    </source>
</reference>
<comment type="caution">
    <text evidence="1">The sequence shown here is derived from an EMBL/GenBank/DDBJ whole genome shotgun (WGS) entry which is preliminary data.</text>
</comment>
<accession>A0A419DCR2</accession>
<evidence type="ECO:0000313" key="2">
    <source>
        <dbReference type="Proteomes" id="UP000285655"/>
    </source>
</evidence>
<proteinExistence type="predicted"/>
<dbReference type="EMBL" id="QZJW01000036">
    <property type="protein sequence ID" value="RJO60929.1"/>
    <property type="molecule type" value="Genomic_DNA"/>
</dbReference>
<protein>
    <submittedName>
        <fullName evidence="1">Uncharacterized protein</fullName>
    </submittedName>
</protein>
<sequence length="92" mass="10823">MEKSLFSIFKGSLDGVYPFRRWTRDDRGIFGENKNFRPRNFYCFPNFVRISFIFIFTRPVSSGESPLNCFAQRSKGISIIIILLTKVKKNLF</sequence>
<gene>
    <name evidence="1" type="ORF">C4544_04125</name>
</gene>